<sequence>MAKRRTKKNDAAETPGKLTDRTNCPSFSPAYASPPPKRGLLSLTTPNFNRNGGLFRSPFKESPVSRTKSVATQTDPIPCLGFAEEIIARNPSQQLQQQVFNTLSALHLQQNDKNYVRLSLRHGQQTYLKIPNSRTCNTKNANAQITKRINKNSTLIFGLLQRLFGGNLQQVLPAFLTRIGKQFQLAVLPIHECGLTIVQAAAVRDLVPTSTRGLERLANALHDSAPFLGNLLFPKQLRRRISEFEKCSLDVELSFEVVSLEMNGEGKMKPCVHAWVSNPPIIIEGLTRSALIAGKFQESESLSSHKGEILVVQGCDKGGNLTLSLTRIANRLDGNAPQFCFPLAFYEDGRESYWNLARTIYDNSQPSKKPVQPFLQSLLNGKHHMIVASASRNNEDIIDAQCLAVECTGYNIYEKSKFCICDICDRLLPDADHRELLVSVDQAKAQKQPTIIPLDRLHSTALEIRLVLSNPADKREESSDGIQYSGMLVYQSSSAARKLVARLSFTAPLLVPPTADVALRCYACRPFTADDLKLNIAVSGQGTASSKYPCPICIASKDELNLCVHGLTPSPTRTGENSNNRLYEIFQSIAGGRALKVANDSSAASMAIKLKAKSVVNRPLLLTPPSQNTAGSMHVCQGIMTHLTRRTFSLLREIDRKSTWFAGLKDAVKDSDNTQEIKDLLAELHRQDRSLFKQLQAATKWPEIPSQVERAANLLAEREQLTVQSGMEAWALVQKAATELSAAGSKFLKDSGSKPEGIASYLLYQSFCIDGGIRFNVEHSGLELTNKNGIKVLAKYEQIANRVDCAYEQGNDTHLQAEVKAVMSTWRNLAQLLLELGTILKRQSKLSAEEIKRLKECSLEYGRQWTTMIQDNDSVFNKLHTLIAHLTSFAEEHNTIGLVNEESFEATHPRAQTISTHVRSMVTTGGKVQKTVQRFSLGLNSEYQSTRTSLQDNRKCGPRKLKEGDKYKSSQQTRQHDVAPITNPRQGSKLPEGLVFVDTNESVVKEAWIDYYNYLVCGRVPANWKKPFGDDDEIGNVFKVKSEYV</sequence>
<protein>
    <submittedName>
        <fullName evidence="2">Uncharacterized protein</fullName>
    </submittedName>
</protein>
<dbReference type="Proteomes" id="UP001153069">
    <property type="component" value="Unassembled WGS sequence"/>
</dbReference>
<comment type="caution">
    <text evidence="2">The sequence shown here is derived from an EMBL/GenBank/DDBJ whole genome shotgun (WGS) entry which is preliminary data.</text>
</comment>
<evidence type="ECO:0000256" key="1">
    <source>
        <dbReference type="SAM" id="MobiDB-lite"/>
    </source>
</evidence>
<feature type="compositionally biased region" description="Basic and acidic residues" evidence="1">
    <location>
        <begin position="952"/>
        <end position="968"/>
    </location>
</feature>
<proteinExistence type="predicted"/>
<name>A0A9N8EPM3_9STRA</name>
<evidence type="ECO:0000313" key="2">
    <source>
        <dbReference type="EMBL" id="CAB9522395.1"/>
    </source>
</evidence>
<feature type="region of interest" description="Disordered" evidence="1">
    <location>
        <begin position="1"/>
        <end position="38"/>
    </location>
</feature>
<dbReference type="EMBL" id="CAICTM010001295">
    <property type="protein sequence ID" value="CAB9522395.1"/>
    <property type="molecule type" value="Genomic_DNA"/>
</dbReference>
<reference evidence="2" key="1">
    <citation type="submission" date="2020-06" db="EMBL/GenBank/DDBJ databases">
        <authorList>
            <consortium name="Plant Systems Biology data submission"/>
        </authorList>
    </citation>
    <scope>NUCLEOTIDE SEQUENCE</scope>
    <source>
        <strain evidence="2">D6</strain>
    </source>
</reference>
<feature type="region of interest" description="Disordered" evidence="1">
    <location>
        <begin position="946"/>
        <end position="990"/>
    </location>
</feature>
<evidence type="ECO:0000313" key="3">
    <source>
        <dbReference type="Proteomes" id="UP001153069"/>
    </source>
</evidence>
<dbReference type="AlphaFoldDB" id="A0A9N8EPM3"/>
<accession>A0A9N8EPM3</accession>
<keyword evidence="3" id="KW-1185">Reference proteome</keyword>
<dbReference type="OrthoDB" id="56443at2759"/>
<gene>
    <name evidence="2" type="ORF">SEMRO_1297_G260540.1</name>
</gene>
<organism evidence="2 3">
    <name type="scientific">Seminavis robusta</name>
    <dbReference type="NCBI Taxonomy" id="568900"/>
    <lineage>
        <taxon>Eukaryota</taxon>
        <taxon>Sar</taxon>
        <taxon>Stramenopiles</taxon>
        <taxon>Ochrophyta</taxon>
        <taxon>Bacillariophyta</taxon>
        <taxon>Bacillariophyceae</taxon>
        <taxon>Bacillariophycidae</taxon>
        <taxon>Naviculales</taxon>
        <taxon>Naviculaceae</taxon>
        <taxon>Seminavis</taxon>
    </lineage>
</organism>